<gene>
    <name evidence="2" type="ORF">BCR44DRAFT_1369201</name>
</gene>
<dbReference type="Gene3D" id="2.170.270.10">
    <property type="entry name" value="SET domain"/>
    <property type="match status" value="1"/>
</dbReference>
<dbReference type="PROSITE" id="PS50280">
    <property type="entry name" value="SET"/>
    <property type="match status" value="1"/>
</dbReference>
<keyword evidence="3" id="KW-1185">Reference proteome</keyword>
<reference evidence="2 3" key="1">
    <citation type="submission" date="2016-07" db="EMBL/GenBank/DDBJ databases">
        <title>Pervasive Adenine N6-methylation of Active Genes in Fungi.</title>
        <authorList>
            <consortium name="DOE Joint Genome Institute"/>
            <person name="Mondo S.J."/>
            <person name="Dannebaum R.O."/>
            <person name="Kuo R.C."/>
            <person name="Labutti K."/>
            <person name="Haridas S."/>
            <person name="Kuo A."/>
            <person name="Salamov A."/>
            <person name="Ahrendt S.R."/>
            <person name="Lipzen A."/>
            <person name="Sullivan W."/>
            <person name="Andreopoulos W.B."/>
            <person name="Clum A."/>
            <person name="Lindquist E."/>
            <person name="Daum C."/>
            <person name="Ramamoorthy G.K."/>
            <person name="Gryganskyi A."/>
            <person name="Culley D."/>
            <person name="Magnuson J.K."/>
            <person name="James T.Y."/>
            <person name="O'Malley M.A."/>
            <person name="Stajich J.E."/>
            <person name="Spatafora J.W."/>
            <person name="Visel A."/>
            <person name="Grigoriev I.V."/>
        </authorList>
    </citation>
    <scope>NUCLEOTIDE SEQUENCE [LARGE SCALE GENOMIC DNA]</scope>
    <source>
        <strain evidence="2 3">PL171</strain>
    </source>
</reference>
<dbReference type="EMBL" id="MCFL01000030">
    <property type="protein sequence ID" value="ORZ34208.1"/>
    <property type="molecule type" value="Genomic_DNA"/>
</dbReference>
<dbReference type="InterPro" id="IPR039977">
    <property type="entry name" value="Suv4-20/Set9"/>
</dbReference>
<accession>A0A1Y2HHY4</accession>
<dbReference type="Proteomes" id="UP000193411">
    <property type="component" value="Unassembled WGS sequence"/>
</dbReference>
<dbReference type="InterPro" id="IPR001214">
    <property type="entry name" value="SET_dom"/>
</dbReference>
<evidence type="ECO:0000313" key="3">
    <source>
        <dbReference type="Proteomes" id="UP000193411"/>
    </source>
</evidence>
<dbReference type="GO" id="GO:0042799">
    <property type="term" value="F:histone H4K20 methyltransferase activity"/>
    <property type="evidence" value="ECO:0007669"/>
    <property type="project" value="TreeGrafter"/>
</dbReference>
<dbReference type="PANTHER" id="PTHR12977:SF4">
    <property type="entry name" value="HISTONE-LYSINE N-METHYLTRANSFERASE KMT5B"/>
    <property type="match status" value="1"/>
</dbReference>
<name>A0A1Y2HHY4_9FUNG</name>
<dbReference type="AlphaFoldDB" id="A0A1Y2HHY4"/>
<feature type="non-terminal residue" evidence="2">
    <location>
        <position position="1"/>
    </location>
</feature>
<dbReference type="InterPro" id="IPR046341">
    <property type="entry name" value="SET_dom_sf"/>
</dbReference>
<dbReference type="OrthoDB" id="6627536at2759"/>
<sequence>QAMLVATRTLYPGHLLPLCTAQLAKVSRADAVVVEAHGADFSVIESGKLGSECLLAGPTLFANHDCHPNAQFLPYGPTGVMLKVLREIKVGEEVLVKYGERYFGAGNSECLCESCER</sequence>
<dbReference type="GO" id="GO:0005634">
    <property type="term" value="C:nucleus"/>
    <property type="evidence" value="ECO:0007669"/>
    <property type="project" value="TreeGrafter"/>
</dbReference>
<feature type="domain" description="SET" evidence="1">
    <location>
        <begin position="1"/>
        <end position="99"/>
    </location>
</feature>
<feature type="non-terminal residue" evidence="2">
    <location>
        <position position="117"/>
    </location>
</feature>
<dbReference type="PANTHER" id="PTHR12977">
    <property type="entry name" value="SUPPRESSOR OF VARIEGATION 4-20-RELATED"/>
    <property type="match status" value="1"/>
</dbReference>
<evidence type="ECO:0000259" key="1">
    <source>
        <dbReference type="PROSITE" id="PS50280"/>
    </source>
</evidence>
<protein>
    <recommendedName>
        <fullName evidence="1">SET domain-containing protein</fullName>
    </recommendedName>
</protein>
<evidence type="ECO:0000313" key="2">
    <source>
        <dbReference type="EMBL" id="ORZ34208.1"/>
    </source>
</evidence>
<proteinExistence type="predicted"/>
<dbReference type="Pfam" id="PF00856">
    <property type="entry name" value="SET"/>
    <property type="match status" value="1"/>
</dbReference>
<organism evidence="2 3">
    <name type="scientific">Catenaria anguillulae PL171</name>
    <dbReference type="NCBI Taxonomy" id="765915"/>
    <lineage>
        <taxon>Eukaryota</taxon>
        <taxon>Fungi</taxon>
        <taxon>Fungi incertae sedis</taxon>
        <taxon>Blastocladiomycota</taxon>
        <taxon>Blastocladiomycetes</taxon>
        <taxon>Blastocladiales</taxon>
        <taxon>Catenariaceae</taxon>
        <taxon>Catenaria</taxon>
    </lineage>
</organism>
<dbReference type="SUPFAM" id="SSF82199">
    <property type="entry name" value="SET domain"/>
    <property type="match status" value="1"/>
</dbReference>
<comment type="caution">
    <text evidence="2">The sequence shown here is derived from an EMBL/GenBank/DDBJ whole genome shotgun (WGS) entry which is preliminary data.</text>
</comment>
<dbReference type="STRING" id="765915.A0A1Y2HHY4"/>